<keyword evidence="5" id="KW-0804">Transcription</keyword>
<dbReference type="SUPFAM" id="SSF46785">
    <property type="entry name" value="Winged helix' DNA-binding domain"/>
    <property type="match status" value="1"/>
</dbReference>
<dbReference type="PROSITE" id="PS50949">
    <property type="entry name" value="HTH_GNTR"/>
    <property type="match status" value="1"/>
</dbReference>
<dbReference type="Gene3D" id="3.40.640.10">
    <property type="entry name" value="Type I PLP-dependent aspartate aminotransferase-like (Major domain)"/>
    <property type="match status" value="1"/>
</dbReference>
<dbReference type="RefSeq" id="WP_061531815.1">
    <property type="nucleotide sequence ID" value="NZ_CP013233.1"/>
</dbReference>
<organism evidence="7 8">
    <name type="scientific">Collimonas arenae</name>
    <dbReference type="NCBI Taxonomy" id="279058"/>
    <lineage>
        <taxon>Bacteria</taxon>
        <taxon>Pseudomonadati</taxon>
        <taxon>Pseudomonadota</taxon>
        <taxon>Betaproteobacteria</taxon>
        <taxon>Burkholderiales</taxon>
        <taxon>Oxalobacteraceae</taxon>
        <taxon>Collimonas</taxon>
    </lineage>
</organism>
<dbReference type="Proteomes" id="UP000071778">
    <property type="component" value="Chromosome"/>
</dbReference>
<dbReference type="GO" id="GO:0003677">
    <property type="term" value="F:DNA binding"/>
    <property type="evidence" value="ECO:0007669"/>
    <property type="project" value="UniProtKB-KW"/>
</dbReference>
<dbReference type="InterPro" id="IPR051446">
    <property type="entry name" value="HTH_trans_reg/aminotransferase"/>
</dbReference>
<proteinExistence type="inferred from homology"/>
<dbReference type="InterPro" id="IPR000524">
    <property type="entry name" value="Tscrpt_reg_HTH_GntR"/>
</dbReference>
<dbReference type="AlphaFoldDB" id="A0A127QCS7"/>
<dbReference type="EMBL" id="CP013235">
    <property type="protein sequence ID" value="AMP07873.1"/>
    <property type="molecule type" value="Genomic_DNA"/>
</dbReference>
<evidence type="ECO:0000259" key="6">
    <source>
        <dbReference type="PROSITE" id="PS50949"/>
    </source>
</evidence>
<accession>A0A127QCS7</accession>
<dbReference type="InterPro" id="IPR015424">
    <property type="entry name" value="PyrdxlP-dep_Trfase"/>
</dbReference>
<dbReference type="GO" id="GO:0030170">
    <property type="term" value="F:pyridoxal phosphate binding"/>
    <property type="evidence" value="ECO:0007669"/>
    <property type="project" value="InterPro"/>
</dbReference>
<dbReference type="SUPFAM" id="SSF53383">
    <property type="entry name" value="PLP-dependent transferases"/>
    <property type="match status" value="1"/>
</dbReference>
<dbReference type="CDD" id="cd00609">
    <property type="entry name" value="AAT_like"/>
    <property type="match status" value="1"/>
</dbReference>
<comment type="similarity">
    <text evidence="1">In the C-terminal section; belongs to the class-I pyridoxal-phosphate-dependent aminotransferase family.</text>
</comment>
<evidence type="ECO:0000256" key="2">
    <source>
        <dbReference type="ARBA" id="ARBA00022898"/>
    </source>
</evidence>
<dbReference type="PATRIC" id="fig|279058.17.peg.52"/>
<dbReference type="OrthoDB" id="9804020at2"/>
<dbReference type="InterPro" id="IPR015421">
    <property type="entry name" value="PyrdxlP-dep_Trfase_major"/>
</dbReference>
<evidence type="ECO:0000313" key="7">
    <source>
        <dbReference type="EMBL" id="AMP07873.1"/>
    </source>
</evidence>
<sequence length="476" mass="52567">MTDIPPSRFNLQLDRQSALGLVEQVVAGLGRLIDSGKLRPGERLPSIRQFAQEQGVSNSTVVEAYERLVAAGLLLARRGSGFFIAKRDVTERSGLPPIQLNPVIDSAWLFSEVFADERVPIKAGCGWLPSSMLDGEGLHAAERRIIRSPGAQQVGYGHPYGYAPLRQTIAKSFATWSLDIAPEQVVTTHGVTQALDLIMRTLVKPGDTVFIEEPGYCNLIAMLRLANIDVIGVPRTVSGVDLERLEELAQIHRPKIFFTNPVLQNPTGTTYTPACAMRVLQAAERHGFWVVEDDLYRELAQATDPMLAALDGLRRVIYVSGFSKTIAPSLRLGFIVCQADLAREFARTKMVLTLTNSEITERLVYNALTEGHHRRHVERLAGTLLTAQAQVSARLEDVGLLPFAPARGGMFYWARMPHSTLSANEIGDQALKQGIWLAPGEFFHVSQPEHAWFRFNVAFSDVAKLSDFFRKLTAAG</sequence>
<gene>
    <name evidence="7" type="ORF">CAter282_0049</name>
</gene>
<dbReference type="PANTHER" id="PTHR46577:SF2">
    <property type="entry name" value="TRANSCRIPTIONAL REGULATORY PROTEIN"/>
    <property type="match status" value="1"/>
</dbReference>
<dbReference type="InterPro" id="IPR004839">
    <property type="entry name" value="Aminotransferase_I/II_large"/>
</dbReference>
<keyword evidence="3" id="KW-0805">Transcription regulation</keyword>
<dbReference type="Pfam" id="PF00155">
    <property type="entry name" value="Aminotran_1_2"/>
    <property type="match status" value="1"/>
</dbReference>
<name>A0A127QCS7_9BURK</name>
<evidence type="ECO:0000313" key="8">
    <source>
        <dbReference type="Proteomes" id="UP000071778"/>
    </source>
</evidence>
<dbReference type="PANTHER" id="PTHR46577">
    <property type="entry name" value="HTH-TYPE TRANSCRIPTIONAL REGULATORY PROTEIN GABR"/>
    <property type="match status" value="1"/>
</dbReference>
<dbReference type="Gene3D" id="1.10.10.10">
    <property type="entry name" value="Winged helix-like DNA-binding domain superfamily/Winged helix DNA-binding domain"/>
    <property type="match status" value="1"/>
</dbReference>
<protein>
    <submittedName>
        <fullName evidence="7">Bacterial regulatory s, gntR family protein</fullName>
    </submittedName>
</protein>
<evidence type="ECO:0000256" key="3">
    <source>
        <dbReference type="ARBA" id="ARBA00023015"/>
    </source>
</evidence>
<dbReference type="InterPro" id="IPR036388">
    <property type="entry name" value="WH-like_DNA-bd_sf"/>
</dbReference>
<keyword evidence="4" id="KW-0238">DNA-binding</keyword>
<keyword evidence="8" id="KW-1185">Reference proteome</keyword>
<evidence type="ECO:0000256" key="4">
    <source>
        <dbReference type="ARBA" id="ARBA00023125"/>
    </source>
</evidence>
<feature type="domain" description="HTH gntR-type" evidence="6">
    <location>
        <begin position="19"/>
        <end position="87"/>
    </location>
</feature>
<evidence type="ECO:0000256" key="5">
    <source>
        <dbReference type="ARBA" id="ARBA00023163"/>
    </source>
</evidence>
<dbReference type="Pfam" id="PF00392">
    <property type="entry name" value="GntR"/>
    <property type="match status" value="1"/>
</dbReference>
<dbReference type="SMART" id="SM00345">
    <property type="entry name" value="HTH_GNTR"/>
    <property type="match status" value="1"/>
</dbReference>
<evidence type="ECO:0000256" key="1">
    <source>
        <dbReference type="ARBA" id="ARBA00005384"/>
    </source>
</evidence>
<dbReference type="InterPro" id="IPR036390">
    <property type="entry name" value="WH_DNA-bd_sf"/>
</dbReference>
<reference evidence="7 8" key="1">
    <citation type="submission" date="2015-11" db="EMBL/GenBank/DDBJ databases">
        <title>Exploring the genomic traits of fungus-feeding bacterial genus Collimonas.</title>
        <authorList>
            <person name="Song C."/>
            <person name="Schmidt R."/>
            <person name="de Jager V."/>
            <person name="Krzyzanowska D."/>
            <person name="Jongedijk E."/>
            <person name="Cankar K."/>
            <person name="Beekwilder J."/>
            <person name="van Veen A."/>
            <person name="de Boer W."/>
            <person name="van Veen J.A."/>
            <person name="Garbeva P."/>
        </authorList>
    </citation>
    <scope>NUCLEOTIDE SEQUENCE [LARGE SCALE GENOMIC DNA]</scope>
    <source>
        <strain evidence="7 8">Ter282</strain>
    </source>
</reference>
<dbReference type="CDD" id="cd07377">
    <property type="entry name" value="WHTH_GntR"/>
    <property type="match status" value="1"/>
</dbReference>
<keyword evidence="2" id="KW-0663">Pyridoxal phosphate</keyword>
<dbReference type="GO" id="GO:0003700">
    <property type="term" value="F:DNA-binding transcription factor activity"/>
    <property type="evidence" value="ECO:0007669"/>
    <property type="project" value="InterPro"/>
</dbReference>